<evidence type="ECO:0000313" key="3">
    <source>
        <dbReference type="Proteomes" id="UP000050761"/>
    </source>
</evidence>
<dbReference type="SUPFAM" id="SSF57667">
    <property type="entry name" value="beta-beta-alpha zinc fingers"/>
    <property type="match status" value="1"/>
</dbReference>
<name>A0A183F9N0_HELPZ</name>
<dbReference type="OrthoDB" id="5823698at2759"/>
<dbReference type="EMBL" id="UZAH01005298">
    <property type="protein sequence ID" value="VDO28974.1"/>
    <property type="molecule type" value="Genomic_DNA"/>
</dbReference>
<dbReference type="InterPro" id="IPR013087">
    <property type="entry name" value="Znf_C2H2_type"/>
</dbReference>
<gene>
    <name evidence="2" type="ORF">HPBE_LOCUS2873</name>
</gene>
<organism evidence="3 4">
    <name type="scientific">Heligmosomoides polygyrus</name>
    <name type="common">Parasitic roundworm</name>
    <dbReference type="NCBI Taxonomy" id="6339"/>
    <lineage>
        <taxon>Eukaryota</taxon>
        <taxon>Metazoa</taxon>
        <taxon>Ecdysozoa</taxon>
        <taxon>Nematoda</taxon>
        <taxon>Chromadorea</taxon>
        <taxon>Rhabditida</taxon>
        <taxon>Rhabditina</taxon>
        <taxon>Rhabditomorpha</taxon>
        <taxon>Strongyloidea</taxon>
        <taxon>Heligmosomidae</taxon>
        <taxon>Heligmosomoides</taxon>
    </lineage>
</organism>
<dbReference type="WBParaSite" id="HPBE_0000287201-mRNA-1">
    <property type="protein sequence ID" value="HPBE_0000287201-mRNA-1"/>
    <property type="gene ID" value="HPBE_0000287201"/>
</dbReference>
<accession>A0A3P7V1H4</accession>
<reference evidence="4" key="2">
    <citation type="submission" date="2019-09" db="UniProtKB">
        <authorList>
            <consortium name="WormBaseParasite"/>
        </authorList>
    </citation>
    <scope>IDENTIFICATION</scope>
</reference>
<dbReference type="InterPro" id="IPR036236">
    <property type="entry name" value="Znf_C2H2_sf"/>
</dbReference>
<evidence type="ECO:0000313" key="2">
    <source>
        <dbReference type="EMBL" id="VDO28974.1"/>
    </source>
</evidence>
<accession>A0A183F9N0</accession>
<proteinExistence type="predicted"/>
<dbReference type="Proteomes" id="UP000050761">
    <property type="component" value="Unassembled WGS sequence"/>
</dbReference>
<dbReference type="AlphaFoldDB" id="A0A183F9N0"/>
<evidence type="ECO:0000313" key="4">
    <source>
        <dbReference type="WBParaSite" id="HPBE_0000287201-mRNA-1"/>
    </source>
</evidence>
<protein>
    <submittedName>
        <fullName evidence="4">C2H2-type domain-containing protein</fullName>
    </submittedName>
</protein>
<sequence length="242" mass="27340">MTFCHTEDFWAHQCRSYFMQQKCSCGFDTVFSSRTAFLLHFGMHMDEPNMTCKLCKFKFSSRVALQNHRLSHAILINSSSGRQLVIVDTKLVVPESYVFPQNPDVDTHDRRAKRVKEKDLEPLIEEKRIAVDVALVVRHVVRTVCETLGEPYEVSKNSSPQPEYSVYSESLEDDIVEIDTPRVDDELVDITEAADAALSAEVRIEAADANVDAGSGMPGYIEDDEDDAIECITKEVRPSIFV</sequence>
<dbReference type="PROSITE" id="PS00028">
    <property type="entry name" value="ZINC_FINGER_C2H2_1"/>
    <property type="match status" value="1"/>
</dbReference>
<keyword evidence="3" id="KW-1185">Reference proteome</keyword>
<feature type="domain" description="C2H2-type" evidence="1">
    <location>
        <begin position="52"/>
        <end position="72"/>
    </location>
</feature>
<dbReference type="SMART" id="SM00355">
    <property type="entry name" value="ZnF_C2H2"/>
    <property type="match status" value="2"/>
</dbReference>
<evidence type="ECO:0000259" key="1">
    <source>
        <dbReference type="PROSITE" id="PS00028"/>
    </source>
</evidence>
<reference evidence="2 3" key="1">
    <citation type="submission" date="2018-11" db="EMBL/GenBank/DDBJ databases">
        <authorList>
            <consortium name="Pathogen Informatics"/>
        </authorList>
    </citation>
    <scope>NUCLEOTIDE SEQUENCE [LARGE SCALE GENOMIC DNA]</scope>
</reference>